<dbReference type="Pfam" id="PF01869">
    <property type="entry name" value="BcrAD_BadFG"/>
    <property type="match status" value="1"/>
</dbReference>
<dbReference type="PANTHER" id="PTHR43190:SF3">
    <property type="entry name" value="N-ACETYL-D-GLUCOSAMINE KINASE"/>
    <property type="match status" value="1"/>
</dbReference>
<dbReference type="CDD" id="cd24082">
    <property type="entry name" value="ASKHA_NBD_GspK-like"/>
    <property type="match status" value="1"/>
</dbReference>
<dbReference type="Proteomes" id="UP000011717">
    <property type="component" value="Unassembled WGS sequence"/>
</dbReference>
<dbReference type="InterPro" id="IPR002731">
    <property type="entry name" value="ATPase_BadF"/>
</dbReference>
<proteinExistence type="predicted"/>
<dbReference type="InterPro" id="IPR043129">
    <property type="entry name" value="ATPase_NBD"/>
</dbReference>
<reference evidence="2 3" key="1">
    <citation type="journal article" date="2013" name="Genome Announc.">
        <title>Draft Genome Sequence of Strain JLT2015T, Belonging to the Family Sphingomonadaceae of the Alphaproteobacteria.</title>
        <authorList>
            <person name="Tang K."/>
            <person name="Liu K."/>
            <person name="Li S."/>
            <person name="Jiao N."/>
        </authorList>
    </citation>
    <scope>NUCLEOTIDE SEQUENCE [LARGE SCALE GENOMIC DNA]</scope>
    <source>
        <strain evidence="2 3">JLT2015</strain>
    </source>
</reference>
<sequence length="349" mass="36381">MVPPIGISLQYILRRIESQIYHENQSHLAGLSQLSCQKPLSFRLGTKNETGIIDEGSGTITLYLGLDAGGSHCRARLIDENGDILGTGHAGAANTRIGFENSLNTLKAAWNAAIADAGLAHNDIDRIRAGVGIAGYKRAGAAEAFAAAPHPFETIRFASDAVIANLGAHAGKDGATLIVGTGSIGIIRAHGEDKTIGGYGFPVSDEASGAWIGLEAARHAVLAYDGRTEMGPLARNVLDRFGDDPVAIVRWTDRATATDYAGLAPLVVEAAQLADAGAMEIVRTAAIQIDAFVEALIARGASAICLMGGLGPVLRPWLAPTTRDVLVEPRHDALTGALFLAGWTGLPRG</sequence>
<keyword evidence="2" id="KW-0418">Kinase</keyword>
<dbReference type="PANTHER" id="PTHR43190">
    <property type="entry name" value="N-ACETYL-D-GLUCOSAMINE KINASE"/>
    <property type="match status" value="1"/>
</dbReference>
<keyword evidence="3" id="KW-1185">Reference proteome</keyword>
<protein>
    <submittedName>
        <fullName evidence="2">N-acetylglucosamine kinase of eukaryotic type</fullName>
    </submittedName>
</protein>
<comment type="caution">
    <text evidence="2">The sequence shown here is derived from an EMBL/GenBank/DDBJ whole genome shotgun (WGS) entry which is preliminary data.</text>
</comment>
<organism evidence="2 3">
    <name type="scientific">Pacificimonas flava</name>
    <dbReference type="NCBI Taxonomy" id="1234595"/>
    <lineage>
        <taxon>Bacteria</taxon>
        <taxon>Pseudomonadati</taxon>
        <taxon>Pseudomonadota</taxon>
        <taxon>Alphaproteobacteria</taxon>
        <taxon>Sphingomonadales</taxon>
        <taxon>Sphingosinicellaceae</taxon>
        <taxon>Pacificimonas</taxon>
    </lineage>
</organism>
<dbReference type="EMBL" id="AMRV01000018">
    <property type="protein sequence ID" value="EMD81711.1"/>
    <property type="molecule type" value="Genomic_DNA"/>
</dbReference>
<dbReference type="InterPro" id="IPR052519">
    <property type="entry name" value="Euk-type_GlcNAc_Kinase"/>
</dbReference>
<dbReference type="Gene3D" id="3.30.420.40">
    <property type="match status" value="2"/>
</dbReference>
<name>M2TJ91_9SPHN</name>
<dbReference type="SUPFAM" id="SSF53067">
    <property type="entry name" value="Actin-like ATPase domain"/>
    <property type="match status" value="2"/>
</dbReference>
<evidence type="ECO:0000259" key="1">
    <source>
        <dbReference type="Pfam" id="PF01869"/>
    </source>
</evidence>
<accession>M2TJ91</accession>
<feature type="domain" description="ATPase BadF/BadG/BcrA/BcrD type" evidence="1">
    <location>
        <begin position="64"/>
        <end position="341"/>
    </location>
</feature>
<dbReference type="GO" id="GO:0016301">
    <property type="term" value="F:kinase activity"/>
    <property type="evidence" value="ECO:0007669"/>
    <property type="project" value="UniProtKB-KW"/>
</dbReference>
<keyword evidence="2" id="KW-0808">Transferase</keyword>
<dbReference type="AlphaFoldDB" id="M2TJ91"/>
<evidence type="ECO:0000313" key="3">
    <source>
        <dbReference type="Proteomes" id="UP000011717"/>
    </source>
</evidence>
<gene>
    <name evidence="2" type="ORF">C725_2914</name>
</gene>
<evidence type="ECO:0000313" key="2">
    <source>
        <dbReference type="EMBL" id="EMD81711.1"/>
    </source>
</evidence>